<dbReference type="InterPro" id="IPR052741">
    <property type="entry name" value="Mitochondrial_HTD2"/>
</dbReference>
<proteinExistence type="predicted"/>
<name>A0ABW5CTX9_9HYPH</name>
<dbReference type="PANTHER" id="PTHR28152">
    <property type="entry name" value="HYDROXYACYL-THIOESTER DEHYDRATASE TYPE 2, MITOCHONDRIAL"/>
    <property type="match status" value="1"/>
</dbReference>
<sequence>MDRLDAKVGKLVREERCSLGTARRIAAMLDLDDGFLHSGGPLPRGWQFVLLAAGTPRSSVRRDGFPGFGLAFEGEELASLVIVGRKVRFHRDITIDAPIRRETTLEKVRPAQGASGRSVLVTVAHELHDDASATPLLRETQTYLLRERTRYEPAPPAGNPPAFEASHTPDDILLFQYSALGFNSHKIHIDRSYARDVEGFPDLVVNGGLSTLLLTEFARCRLGLRLAGLSASHLSPLFCDRPMRIASRTEGGELLLEAYDEAGRLAARVAGEIEP</sequence>
<dbReference type="InterPro" id="IPR029069">
    <property type="entry name" value="HotDog_dom_sf"/>
</dbReference>
<protein>
    <recommendedName>
        <fullName evidence="3">N-terminal of MaoC-like dehydratase domain-containing protein</fullName>
    </recommendedName>
</protein>
<comment type="caution">
    <text evidence="1">The sequence shown here is derived from an EMBL/GenBank/DDBJ whole genome shotgun (WGS) entry which is preliminary data.</text>
</comment>
<dbReference type="EMBL" id="JBHUIJ010000028">
    <property type="protein sequence ID" value="MFD2239233.1"/>
    <property type="molecule type" value="Genomic_DNA"/>
</dbReference>
<evidence type="ECO:0008006" key="3">
    <source>
        <dbReference type="Google" id="ProtNLM"/>
    </source>
</evidence>
<dbReference type="PANTHER" id="PTHR28152:SF1">
    <property type="entry name" value="HYDROXYACYL-THIOESTER DEHYDRATASE TYPE 2, MITOCHONDRIAL"/>
    <property type="match status" value="1"/>
</dbReference>
<organism evidence="1 2">
    <name type="scientific">Aureimonas populi</name>
    <dbReference type="NCBI Taxonomy" id="1701758"/>
    <lineage>
        <taxon>Bacteria</taxon>
        <taxon>Pseudomonadati</taxon>
        <taxon>Pseudomonadota</taxon>
        <taxon>Alphaproteobacteria</taxon>
        <taxon>Hyphomicrobiales</taxon>
        <taxon>Aurantimonadaceae</taxon>
        <taxon>Aureimonas</taxon>
    </lineage>
</organism>
<dbReference type="Gene3D" id="3.10.129.10">
    <property type="entry name" value="Hotdog Thioesterase"/>
    <property type="match status" value="1"/>
</dbReference>
<accession>A0ABW5CTX9</accession>
<dbReference type="Proteomes" id="UP001597371">
    <property type="component" value="Unassembled WGS sequence"/>
</dbReference>
<dbReference type="RefSeq" id="WP_209738326.1">
    <property type="nucleotide sequence ID" value="NZ_CP072611.1"/>
</dbReference>
<evidence type="ECO:0000313" key="2">
    <source>
        <dbReference type="Proteomes" id="UP001597371"/>
    </source>
</evidence>
<gene>
    <name evidence="1" type="ORF">ACFSKQ_17425</name>
</gene>
<keyword evidence="2" id="KW-1185">Reference proteome</keyword>
<dbReference type="SUPFAM" id="SSF54637">
    <property type="entry name" value="Thioesterase/thiol ester dehydrase-isomerase"/>
    <property type="match status" value="1"/>
</dbReference>
<reference evidence="2" key="1">
    <citation type="journal article" date="2019" name="Int. J. Syst. Evol. Microbiol.">
        <title>The Global Catalogue of Microorganisms (GCM) 10K type strain sequencing project: providing services to taxonomists for standard genome sequencing and annotation.</title>
        <authorList>
            <consortium name="The Broad Institute Genomics Platform"/>
            <consortium name="The Broad Institute Genome Sequencing Center for Infectious Disease"/>
            <person name="Wu L."/>
            <person name="Ma J."/>
        </authorList>
    </citation>
    <scope>NUCLEOTIDE SEQUENCE [LARGE SCALE GENOMIC DNA]</scope>
    <source>
        <strain evidence="2">ZS-35-S2</strain>
    </source>
</reference>
<evidence type="ECO:0000313" key="1">
    <source>
        <dbReference type="EMBL" id="MFD2239233.1"/>
    </source>
</evidence>